<evidence type="ECO:0000313" key="13">
    <source>
        <dbReference type="EMBL" id="KPJ12066.1"/>
    </source>
</evidence>
<dbReference type="Proteomes" id="UP000053240">
    <property type="component" value="Unassembled WGS sequence"/>
</dbReference>
<dbReference type="GO" id="GO:0009263">
    <property type="term" value="P:deoxyribonucleotide biosynthetic process"/>
    <property type="evidence" value="ECO:0007669"/>
    <property type="project" value="UniProtKB-KW"/>
</dbReference>
<evidence type="ECO:0000256" key="1">
    <source>
        <dbReference type="ARBA" id="ARBA00010406"/>
    </source>
</evidence>
<dbReference type="FunFam" id="3.20.70.20:FF:000001">
    <property type="entry name" value="Ribonucleoside-diphosphate reductase"/>
    <property type="match status" value="1"/>
</dbReference>
<keyword evidence="3 10" id="KW-0547">Nucleotide-binding</keyword>
<sequence length="796" mass="90816">MVGKINKLYVYKRGGRMEEVHIDKITSRIKKLCYGLNMDFVDPVSITLKVISGIYSGVTTVELDNLAAETAATMTTDHPDYAVLAARLAISNLHKETKKHFSDVMTDLYNIVNPHTKKRSPMISDFHYNIIMKYKERLDSAIVYDRDFKYNYFGFKTLERSYLLKINNKIAERPQHMLMRVSIGIHGEDIDSAIETYNLLSEKYFTHASPTLFSAATPRPQLSSCFLIAMKDDSIEGIYDTLKQCALISKSAGGIGLHVHCIRAKGTYIAGTNGVSNGLVPMLRVYNNTARYVDQGGNKRPGAFAIYLEPWHSDVFEFLDLKKNTGKEEVRARELFYALWIPDLFMKRVEKDEMWSLMCPHDCPGLADCWGEEFEALYEKYEQEKRFVKQVRAQELWKAIIEAQVETGTPYMLYKDSCNRKSNQKNLGTIKCSNLCTEIVEYTSADEVAVCNLASIALNRFVNEDKTYNFIKLKEVTKIITQNLNKIIDVNFYPVPEAKNSNMRHRPIGIGVQGLADTFVLMRIPYESEEAIKLNQQIFETIYYGALEASCELAQKEGVYSTYEGSPASQGILQYDMWDKTPTDLWNWSILKDKIAKHGLRNSLLLAPMPTASTAQILGNNESFEPFTSNIYQRRVLSGEFQVVNHHLLRDLTQADLWDEDMKNLIIHNNGSIQNIERIPKDIRELYKTVWEISVKTTIKMAADRGAFIDQSQSFNIHVAEPNYGKLTSIHFYAWKMGLKTGMYYLRIKPAANAIQFTVDKSKVRASNGRMESDDKNMSMIACSLRNKDECLSCGS</sequence>
<dbReference type="Gene3D" id="3.20.70.20">
    <property type="match status" value="1"/>
</dbReference>
<dbReference type="PROSITE" id="PS51161">
    <property type="entry name" value="ATP_CONE"/>
    <property type="match status" value="1"/>
</dbReference>
<dbReference type="CDD" id="cd01679">
    <property type="entry name" value="RNR_I"/>
    <property type="match status" value="1"/>
</dbReference>
<keyword evidence="4 10" id="KW-0067">ATP-binding</keyword>
<dbReference type="EMBL" id="KQ460845">
    <property type="protein sequence ID" value="KPJ12066.1"/>
    <property type="molecule type" value="Genomic_DNA"/>
</dbReference>
<reference evidence="13 14" key="1">
    <citation type="journal article" date="2015" name="Nat. Commun.">
        <title>Outbred genome sequencing and CRISPR/Cas9 gene editing in butterflies.</title>
        <authorList>
            <person name="Li X."/>
            <person name="Fan D."/>
            <person name="Zhang W."/>
            <person name="Liu G."/>
            <person name="Zhang L."/>
            <person name="Zhao L."/>
            <person name="Fang X."/>
            <person name="Chen L."/>
            <person name="Dong Y."/>
            <person name="Chen Y."/>
            <person name="Ding Y."/>
            <person name="Zhao R."/>
            <person name="Feng M."/>
            <person name="Zhu Y."/>
            <person name="Feng Y."/>
            <person name="Jiang X."/>
            <person name="Zhu D."/>
            <person name="Xiang H."/>
            <person name="Feng X."/>
            <person name="Li S."/>
            <person name="Wang J."/>
            <person name="Zhang G."/>
            <person name="Kronforst M.R."/>
            <person name="Wang W."/>
        </authorList>
    </citation>
    <scope>NUCLEOTIDE SEQUENCE [LARGE SCALE GENOMIC DNA]</scope>
    <source>
        <strain evidence="13">Ya'a_city_454_Pm</strain>
        <tissue evidence="13">Whole body</tissue>
    </source>
</reference>
<dbReference type="PANTHER" id="PTHR11573:SF6">
    <property type="entry name" value="RIBONUCLEOSIDE-DIPHOSPHATE REDUCTASE LARGE SUBUNIT"/>
    <property type="match status" value="1"/>
</dbReference>
<dbReference type="GO" id="GO:0005524">
    <property type="term" value="F:ATP binding"/>
    <property type="evidence" value="ECO:0007669"/>
    <property type="project" value="UniProtKB-UniRule"/>
</dbReference>
<keyword evidence="14" id="KW-1185">Reference proteome</keyword>
<dbReference type="InterPro" id="IPR013509">
    <property type="entry name" value="RNR_lsu_N"/>
</dbReference>
<keyword evidence="6 11" id="KW-0215">Deoxyribonucleotide synthesis</keyword>
<dbReference type="InterPro" id="IPR008926">
    <property type="entry name" value="RNR_R1-su_N"/>
</dbReference>
<dbReference type="PANTHER" id="PTHR11573">
    <property type="entry name" value="RIBONUCLEOSIDE-DIPHOSPHATE REDUCTASE LARGE CHAIN"/>
    <property type="match status" value="1"/>
</dbReference>
<dbReference type="NCBIfam" id="TIGR02506">
    <property type="entry name" value="NrdE_NrdA"/>
    <property type="match status" value="1"/>
</dbReference>
<dbReference type="InterPro" id="IPR000788">
    <property type="entry name" value="RNR_lg_C"/>
</dbReference>
<evidence type="ECO:0000256" key="5">
    <source>
        <dbReference type="ARBA" id="ARBA00023002"/>
    </source>
</evidence>
<evidence type="ECO:0000256" key="6">
    <source>
        <dbReference type="ARBA" id="ARBA00023116"/>
    </source>
</evidence>
<accession>A0A194R877</accession>
<dbReference type="EC" id="1.17.4.1" evidence="11"/>
<evidence type="ECO:0000313" key="14">
    <source>
        <dbReference type="Proteomes" id="UP000053240"/>
    </source>
</evidence>
<name>A0A194R877_PAPMA</name>
<dbReference type="Pfam" id="PF03477">
    <property type="entry name" value="ATP-cone"/>
    <property type="match status" value="1"/>
</dbReference>
<evidence type="ECO:0000256" key="3">
    <source>
        <dbReference type="ARBA" id="ARBA00022741"/>
    </source>
</evidence>
<dbReference type="OMA" id="IELPQHM"/>
<protein>
    <recommendedName>
        <fullName evidence="11">Ribonucleoside-diphosphate reductase</fullName>
        <ecNumber evidence="11">1.17.4.1</ecNumber>
    </recommendedName>
</protein>
<proteinExistence type="inferred from homology"/>
<dbReference type="OrthoDB" id="3000483at2759"/>
<evidence type="ECO:0000256" key="8">
    <source>
        <dbReference type="ARBA" id="ARBA00024942"/>
    </source>
</evidence>
<dbReference type="InterPro" id="IPR005144">
    <property type="entry name" value="ATP-cone_dom"/>
</dbReference>
<comment type="catalytic activity">
    <reaction evidence="9 11">
        <text>a 2'-deoxyribonucleoside 5'-diphosphate + [thioredoxin]-disulfide + H2O = a ribonucleoside 5'-diphosphate + [thioredoxin]-dithiol</text>
        <dbReference type="Rhea" id="RHEA:23252"/>
        <dbReference type="Rhea" id="RHEA-COMP:10698"/>
        <dbReference type="Rhea" id="RHEA-COMP:10700"/>
        <dbReference type="ChEBI" id="CHEBI:15377"/>
        <dbReference type="ChEBI" id="CHEBI:29950"/>
        <dbReference type="ChEBI" id="CHEBI:50058"/>
        <dbReference type="ChEBI" id="CHEBI:57930"/>
        <dbReference type="ChEBI" id="CHEBI:73316"/>
        <dbReference type="EC" id="1.17.4.1"/>
    </reaction>
</comment>
<dbReference type="GO" id="GO:0005971">
    <property type="term" value="C:ribonucleoside-diphosphate reductase complex"/>
    <property type="evidence" value="ECO:0007669"/>
    <property type="project" value="TreeGrafter"/>
</dbReference>
<feature type="domain" description="ATP-cone" evidence="12">
    <location>
        <begin position="8"/>
        <end position="99"/>
    </location>
</feature>
<dbReference type="AlphaFoldDB" id="A0A194R877"/>
<dbReference type="SUPFAM" id="SSF48168">
    <property type="entry name" value="R1 subunit of ribonucleotide reductase, N-terminal domain"/>
    <property type="match status" value="1"/>
</dbReference>
<evidence type="ECO:0000256" key="4">
    <source>
        <dbReference type="ARBA" id="ARBA00022840"/>
    </source>
</evidence>
<evidence type="ECO:0000259" key="12">
    <source>
        <dbReference type="PROSITE" id="PS51161"/>
    </source>
</evidence>
<comment type="function">
    <text evidence="8 11">Provides the precursors necessary for DNA synthesis. Catalyzes the biosynthesis of deoxyribonucleotides from the corresponding ribonucleotides.</text>
</comment>
<evidence type="ECO:0000256" key="9">
    <source>
        <dbReference type="ARBA" id="ARBA00047754"/>
    </source>
</evidence>
<dbReference type="InParanoid" id="A0A194R877"/>
<evidence type="ECO:0000256" key="11">
    <source>
        <dbReference type="RuleBase" id="RU003410"/>
    </source>
</evidence>
<evidence type="ECO:0000256" key="7">
    <source>
        <dbReference type="ARBA" id="ARBA00023157"/>
    </source>
</evidence>
<dbReference type="PRINTS" id="PR01183">
    <property type="entry name" value="RIBORDTASEM1"/>
</dbReference>
<gene>
    <name evidence="13" type="ORF">RR48_06436</name>
</gene>
<evidence type="ECO:0000256" key="2">
    <source>
        <dbReference type="ARBA" id="ARBA00022533"/>
    </source>
</evidence>
<keyword evidence="7" id="KW-1015">Disulfide bond</keyword>
<dbReference type="SUPFAM" id="SSF51998">
    <property type="entry name" value="PFL-like glycyl radical enzymes"/>
    <property type="match status" value="1"/>
</dbReference>
<dbReference type="PROSITE" id="PS00089">
    <property type="entry name" value="RIBORED_LARGE"/>
    <property type="match status" value="1"/>
</dbReference>
<keyword evidence="2" id="KW-0021">Allosteric enzyme</keyword>
<keyword evidence="5 11" id="KW-0560">Oxidoreductase</keyword>
<dbReference type="InterPro" id="IPR013346">
    <property type="entry name" value="NrdE_NrdA_C"/>
</dbReference>
<evidence type="ECO:0000256" key="10">
    <source>
        <dbReference type="PROSITE-ProRule" id="PRU00492"/>
    </source>
</evidence>
<dbReference type="GO" id="GO:0004748">
    <property type="term" value="F:ribonucleoside-diphosphate reductase activity, thioredoxin disulfide as acceptor"/>
    <property type="evidence" value="ECO:0007669"/>
    <property type="project" value="UniProtKB-EC"/>
</dbReference>
<organism evidence="13 14">
    <name type="scientific">Papilio machaon</name>
    <name type="common">Old World swallowtail butterfly</name>
    <dbReference type="NCBI Taxonomy" id="76193"/>
    <lineage>
        <taxon>Eukaryota</taxon>
        <taxon>Metazoa</taxon>
        <taxon>Ecdysozoa</taxon>
        <taxon>Arthropoda</taxon>
        <taxon>Hexapoda</taxon>
        <taxon>Insecta</taxon>
        <taxon>Pterygota</taxon>
        <taxon>Neoptera</taxon>
        <taxon>Endopterygota</taxon>
        <taxon>Lepidoptera</taxon>
        <taxon>Glossata</taxon>
        <taxon>Ditrysia</taxon>
        <taxon>Papilionoidea</taxon>
        <taxon>Papilionidae</taxon>
        <taxon>Papilioninae</taxon>
        <taxon>Papilio</taxon>
    </lineage>
</organism>
<dbReference type="UniPathway" id="UPA00326"/>
<dbReference type="Pfam" id="PF00317">
    <property type="entry name" value="Ribonuc_red_lgN"/>
    <property type="match status" value="1"/>
</dbReference>
<dbReference type="Pfam" id="PF02867">
    <property type="entry name" value="Ribonuc_red_lgC"/>
    <property type="match status" value="1"/>
</dbReference>
<dbReference type="InterPro" id="IPR039718">
    <property type="entry name" value="Rrm1"/>
</dbReference>
<dbReference type="STRING" id="76193.A0A194R877"/>
<dbReference type="FunCoup" id="A0A194R877">
    <property type="interactions" value="1037"/>
</dbReference>
<comment type="similarity">
    <text evidence="1 11">Belongs to the ribonucleoside diphosphate reductase large chain family.</text>
</comment>
<dbReference type="KEGG" id="pmac:106714132"/>